<dbReference type="InterPro" id="IPR041294">
    <property type="entry name" value="AnkUBD"/>
</dbReference>
<evidence type="ECO:0000256" key="9">
    <source>
        <dbReference type="ARBA" id="ARBA00022786"/>
    </source>
</evidence>
<evidence type="ECO:0000256" key="5">
    <source>
        <dbReference type="ARBA" id="ARBA00022687"/>
    </source>
</evidence>
<dbReference type="InterPro" id="IPR036443">
    <property type="entry name" value="Znf_RanBP2_sf"/>
</dbReference>
<organism evidence="17 18">
    <name type="scientific">Parthenolecanium corni</name>
    <dbReference type="NCBI Taxonomy" id="536013"/>
    <lineage>
        <taxon>Eukaryota</taxon>
        <taxon>Metazoa</taxon>
        <taxon>Ecdysozoa</taxon>
        <taxon>Arthropoda</taxon>
        <taxon>Hexapoda</taxon>
        <taxon>Insecta</taxon>
        <taxon>Pterygota</taxon>
        <taxon>Neoptera</taxon>
        <taxon>Paraneoptera</taxon>
        <taxon>Hemiptera</taxon>
        <taxon>Sternorrhyncha</taxon>
        <taxon>Coccoidea</taxon>
        <taxon>Coccidae</taxon>
        <taxon>Parthenolecanium</taxon>
    </lineage>
</organism>
<keyword evidence="9" id="KW-0833">Ubl conjugation pathway</keyword>
<dbReference type="InterPro" id="IPR049768">
    <property type="entry name" value="ZRANB1_OTU"/>
</dbReference>
<evidence type="ECO:0000256" key="10">
    <source>
        <dbReference type="ARBA" id="ARBA00022801"/>
    </source>
</evidence>
<feature type="domain" description="RanBP2-type" evidence="15">
    <location>
        <begin position="6"/>
        <end position="35"/>
    </location>
</feature>
<comment type="catalytic activity">
    <reaction evidence="1">
        <text>Thiol-dependent hydrolysis of ester, thioester, amide, peptide and isopeptide bonds formed by the C-terminal Gly of ubiquitin (a 76-residue protein attached to proteins as an intracellular targeting signal).</text>
        <dbReference type="EC" id="3.4.19.12"/>
    </reaction>
</comment>
<keyword evidence="10" id="KW-0378">Hydrolase</keyword>
<dbReference type="InterPro" id="IPR001876">
    <property type="entry name" value="Znf_RanBP2"/>
</dbReference>
<dbReference type="PROSITE" id="PS50199">
    <property type="entry name" value="ZF_RANBP2_2"/>
    <property type="match status" value="2"/>
</dbReference>
<dbReference type="CDD" id="cd22767">
    <property type="entry name" value="OTU_ZRANB1"/>
    <property type="match status" value="1"/>
</dbReference>
<dbReference type="GO" id="GO:0005737">
    <property type="term" value="C:cytoplasm"/>
    <property type="evidence" value="ECO:0007669"/>
    <property type="project" value="TreeGrafter"/>
</dbReference>
<dbReference type="GO" id="GO:0016055">
    <property type="term" value="P:Wnt signaling pathway"/>
    <property type="evidence" value="ECO:0007669"/>
    <property type="project" value="UniProtKB-KW"/>
</dbReference>
<keyword evidence="8 13" id="KW-0863">Zinc-finger</keyword>
<dbReference type="SUPFAM" id="SSF90209">
    <property type="entry name" value="Ran binding protein zinc finger-like"/>
    <property type="match status" value="2"/>
</dbReference>
<evidence type="ECO:0000259" key="15">
    <source>
        <dbReference type="PROSITE" id="PS50199"/>
    </source>
</evidence>
<sequence>MSLDAEPCKWTCEYCTYKNFPSAQKCTMCRGAKPLITEDIYKLRNDTQQTQDTKAVLPVSTNDSDEEGISDLQQPSSGSVKPNQACSSWRCDVCKHVNSLDIKECDRCSSNSPYNEAALQERLSSLAIGENEVISAATNDQRCQLNQKWTCSVCTYENWPKAVKCIMCTTARGRISPDSSSQYISSPEREMFINSKNAEDSWNRSKKLNVRRMEEIRCPSPSNNIETEKKLKMQRKLQRNIDRPWLNACMGVLNGEPAPVLAYLAAGGNPSRQLTQNEVIALGRPSAFDAGYTLVHLAIRFNREDMLATLLSQIEGSSSGIKRVPSYVAPDLAADIRRFFASDIRQRKSNFSCPFVNEQTTFFLPAEIEDLPSVIQEQLFQEILDKDVQQQLEAHPPVINWSLEVTSHLGSRLYALWNRSAGDCLLDSVMQASWGVFDRENTLRRALADALTHPHSGHMFYSRWREYESIQAMLMHFSLEETQWQEDWSALVSLATQPGSSLEHLHVFVLAHIFRRPIIVYGVKYVKSFRGENLGYAKFEGVYLPLLWEPNFCNKSPLALGYTRGHFSALVPMEPEATTSVNAHIKSDSELYVSFLPLMDHNHLLLPVHFISQKEMGQEERLLRQWLDVCVTDSGLLIAQQKLQQRPLLVAQMVEEWLNYYRRLAHMSIAPFHRPIPVQDYSSEGESDDE</sequence>
<keyword evidence="6" id="KW-0479">Metal-binding</keyword>
<keyword evidence="4" id="KW-0645">Protease</keyword>
<protein>
    <recommendedName>
        <fullName evidence="3">ubiquitinyl hydrolase 1</fullName>
        <ecNumber evidence="3">3.4.19.12</ecNumber>
    </recommendedName>
</protein>
<dbReference type="GO" id="GO:0016477">
    <property type="term" value="P:cell migration"/>
    <property type="evidence" value="ECO:0007669"/>
    <property type="project" value="TreeGrafter"/>
</dbReference>
<keyword evidence="12" id="KW-0862">Zinc</keyword>
<dbReference type="EMBL" id="JBBCAQ010000033">
    <property type="protein sequence ID" value="KAK7582408.1"/>
    <property type="molecule type" value="Genomic_DNA"/>
</dbReference>
<dbReference type="SMART" id="SM00547">
    <property type="entry name" value="ZnF_RBZ"/>
    <property type="match status" value="3"/>
</dbReference>
<evidence type="ECO:0000256" key="7">
    <source>
        <dbReference type="ARBA" id="ARBA00022737"/>
    </source>
</evidence>
<dbReference type="InterPro" id="IPR051346">
    <property type="entry name" value="OTU_Deubiquitinase"/>
</dbReference>
<dbReference type="PROSITE" id="PS01358">
    <property type="entry name" value="ZF_RANBP2_1"/>
    <property type="match status" value="3"/>
</dbReference>
<dbReference type="Pfam" id="PF02338">
    <property type="entry name" value="OTU"/>
    <property type="match status" value="1"/>
</dbReference>
<dbReference type="GO" id="GO:0007010">
    <property type="term" value="P:cytoskeleton organization"/>
    <property type="evidence" value="ECO:0007669"/>
    <property type="project" value="TreeGrafter"/>
</dbReference>
<reference evidence="17 18" key="1">
    <citation type="submission" date="2024-03" db="EMBL/GenBank/DDBJ databases">
        <title>Adaptation during the transition from Ophiocordyceps entomopathogen to insect associate is accompanied by gene loss and intensified selection.</title>
        <authorList>
            <person name="Ward C.M."/>
            <person name="Onetto C.A."/>
            <person name="Borneman A.R."/>
        </authorList>
    </citation>
    <scope>NUCLEOTIDE SEQUENCE [LARGE SCALE GENOMIC DNA]</scope>
    <source>
        <strain evidence="17">AWRI1</strain>
        <tissue evidence="17">Single Adult Female</tissue>
    </source>
</reference>
<dbReference type="GO" id="GO:0004843">
    <property type="term" value="F:cysteine-type deubiquitinase activity"/>
    <property type="evidence" value="ECO:0007669"/>
    <property type="project" value="UniProtKB-EC"/>
</dbReference>
<evidence type="ECO:0000256" key="3">
    <source>
        <dbReference type="ARBA" id="ARBA00012759"/>
    </source>
</evidence>
<dbReference type="InterPro" id="IPR003323">
    <property type="entry name" value="OTU_dom"/>
</dbReference>
<dbReference type="GO" id="GO:0008270">
    <property type="term" value="F:zinc ion binding"/>
    <property type="evidence" value="ECO:0007669"/>
    <property type="project" value="UniProtKB-KW"/>
</dbReference>
<dbReference type="AlphaFoldDB" id="A0AAN9TE31"/>
<gene>
    <name evidence="17" type="ORF">V9T40_013853</name>
</gene>
<evidence type="ECO:0000259" key="16">
    <source>
        <dbReference type="PROSITE" id="PS50802"/>
    </source>
</evidence>
<evidence type="ECO:0000313" key="17">
    <source>
        <dbReference type="EMBL" id="KAK7582408.1"/>
    </source>
</evidence>
<evidence type="ECO:0000256" key="8">
    <source>
        <dbReference type="ARBA" id="ARBA00022771"/>
    </source>
</evidence>
<evidence type="ECO:0000256" key="4">
    <source>
        <dbReference type="ARBA" id="ARBA00022670"/>
    </source>
</evidence>
<evidence type="ECO:0000256" key="2">
    <source>
        <dbReference type="ARBA" id="ARBA00005865"/>
    </source>
</evidence>
<feature type="region of interest" description="Disordered" evidence="14">
    <location>
        <begin position="51"/>
        <end position="79"/>
    </location>
</feature>
<accession>A0AAN9TE31</accession>
<dbReference type="EC" id="3.4.19.12" evidence="3"/>
<comment type="similarity">
    <text evidence="2">Belongs to the peptidase C64 family.</text>
</comment>
<dbReference type="GO" id="GO:0071947">
    <property type="term" value="P:protein deubiquitination involved in ubiquitin-dependent protein catabolic process"/>
    <property type="evidence" value="ECO:0007669"/>
    <property type="project" value="TreeGrafter"/>
</dbReference>
<dbReference type="Gene3D" id="1.25.40.560">
    <property type="match status" value="1"/>
</dbReference>
<dbReference type="GO" id="GO:0030177">
    <property type="term" value="P:positive regulation of Wnt signaling pathway"/>
    <property type="evidence" value="ECO:0007669"/>
    <property type="project" value="TreeGrafter"/>
</dbReference>
<evidence type="ECO:0000256" key="6">
    <source>
        <dbReference type="ARBA" id="ARBA00022723"/>
    </source>
</evidence>
<feature type="domain" description="OTU" evidence="16">
    <location>
        <begin position="413"/>
        <end position="573"/>
    </location>
</feature>
<dbReference type="Proteomes" id="UP001367676">
    <property type="component" value="Unassembled WGS sequence"/>
</dbReference>
<evidence type="ECO:0000256" key="1">
    <source>
        <dbReference type="ARBA" id="ARBA00000707"/>
    </source>
</evidence>
<evidence type="ECO:0000256" key="14">
    <source>
        <dbReference type="SAM" id="MobiDB-lite"/>
    </source>
</evidence>
<dbReference type="PANTHER" id="PTHR13367">
    <property type="entry name" value="UBIQUITIN THIOESTERASE"/>
    <property type="match status" value="1"/>
</dbReference>
<keyword evidence="5" id="KW-0879">Wnt signaling pathway</keyword>
<dbReference type="PANTHER" id="PTHR13367:SF28">
    <property type="entry name" value="UBIQUITIN THIOESTERASE ZRANB1"/>
    <property type="match status" value="1"/>
</dbReference>
<feature type="domain" description="RanBP2-type" evidence="15">
    <location>
        <begin position="144"/>
        <end position="174"/>
    </location>
</feature>
<evidence type="ECO:0000313" key="18">
    <source>
        <dbReference type="Proteomes" id="UP001367676"/>
    </source>
</evidence>
<dbReference type="Pfam" id="PF18418">
    <property type="entry name" value="AnkUBD"/>
    <property type="match status" value="1"/>
</dbReference>
<keyword evidence="18" id="KW-1185">Reference proteome</keyword>
<keyword evidence="7" id="KW-0677">Repeat</keyword>
<dbReference type="GO" id="GO:0005634">
    <property type="term" value="C:nucleus"/>
    <property type="evidence" value="ECO:0007669"/>
    <property type="project" value="TreeGrafter"/>
</dbReference>
<name>A0AAN9TE31_9HEMI</name>
<dbReference type="Pfam" id="PF00641">
    <property type="entry name" value="Zn_ribbon_RanBP"/>
    <property type="match status" value="2"/>
</dbReference>
<evidence type="ECO:0000256" key="13">
    <source>
        <dbReference type="PROSITE-ProRule" id="PRU00322"/>
    </source>
</evidence>
<keyword evidence="11" id="KW-0788">Thiol protease</keyword>
<evidence type="ECO:0000256" key="12">
    <source>
        <dbReference type="ARBA" id="ARBA00022833"/>
    </source>
</evidence>
<dbReference type="PROSITE" id="PS50802">
    <property type="entry name" value="OTU"/>
    <property type="match status" value="1"/>
</dbReference>
<dbReference type="Gene3D" id="4.10.1060.10">
    <property type="entry name" value="Zinc finger, RanBP2-type"/>
    <property type="match status" value="2"/>
</dbReference>
<proteinExistence type="inferred from homology"/>
<evidence type="ECO:0000256" key="11">
    <source>
        <dbReference type="ARBA" id="ARBA00022807"/>
    </source>
</evidence>
<dbReference type="GO" id="GO:0070530">
    <property type="term" value="F:K63-linked polyubiquitin modification-dependent protein binding"/>
    <property type="evidence" value="ECO:0007669"/>
    <property type="project" value="TreeGrafter"/>
</dbReference>
<dbReference type="GO" id="GO:1990168">
    <property type="term" value="P:protein K33-linked deubiquitination"/>
    <property type="evidence" value="ECO:0007669"/>
    <property type="project" value="TreeGrafter"/>
</dbReference>
<dbReference type="GO" id="GO:0035523">
    <property type="term" value="P:protein K29-linked deubiquitination"/>
    <property type="evidence" value="ECO:0007669"/>
    <property type="project" value="TreeGrafter"/>
</dbReference>
<comment type="caution">
    <text evidence="17">The sequence shown here is derived from an EMBL/GenBank/DDBJ whole genome shotgun (WGS) entry which is preliminary data.</text>
</comment>